<keyword evidence="7 10" id="KW-0804">Transcription</keyword>
<reference evidence="14 15" key="1">
    <citation type="journal article" date="2016" name="Mol. Biol. Evol.">
        <title>Comparative Genomics of Early-Diverging Mushroom-Forming Fungi Provides Insights into the Origins of Lignocellulose Decay Capabilities.</title>
        <authorList>
            <person name="Nagy L.G."/>
            <person name="Riley R."/>
            <person name="Tritt A."/>
            <person name="Adam C."/>
            <person name="Daum C."/>
            <person name="Floudas D."/>
            <person name="Sun H."/>
            <person name="Yadav J.S."/>
            <person name="Pangilinan J."/>
            <person name="Larsson K.H."/>
            <person name="Matsuura K."/>
            <person name="Barry K."/>
            <person name="Labutti K."/>
            <person name="Kuo R."/>
            <person name="Ohm R.A."/>
            <person name="Bhattacharya S.S."/>
            <person name="Shirouzu T."/>
            <person name="Yoshinaga Y."/>
            <person name="Martin F.M."/>
            <person name="Grigoriev I.V."/>
            <person name="Hibbett D.S."/>
        </authorList>
    </citation>
    <scope>NUCLEOTIDE SEQUENCE [LARGE SCALE GENOMIC DNA]</scope>
    <source>
        <strain evidence="14 15">HHB12029</strain>
    </source>
</reference>
<keyword evidence="4 10" id="KW-0678">Repressor</keyword>
<protein>
    <recommendedName>
        <fullName evidence="3 10">Mediator of RNA polymerase II transcription subunit 13</fullName>
    </recommendedName>
    <alternativeName>
        <fullName evidence="9 10">Mediator complex subunit 13</fullName>
    </alternativeName>
</protein>
<dbReference type="InterPro" id="IPR051139">
    <property type="entry name" value="Mediator_complx_sub13"/>
</dbReference>
<gene>
    <name evidence="14" type="ORF">EXIGLDRAFT_724415</name>
</gene>
<evidence type="ECO:0000256" key="11">
    <source>
        <dbReference type="SAM" id="MobiDB-lite"/>
    </source>
</evidence>
<evidence type="ECO:0000313" key="14">
    <source>
        <dbReference type="EMBL" id="KZV86841.1"/>
    </source>
</evidence>
<dbReference type="STRING" id="1314781.A0A165EFU5"/>
<evidence type="ECO:0000256" key="7">
    <source>
        <dbReference type="ARBA" id="ARBA00023163"/>
    </source>
</evidence>
<dbReference type="InParanoid" id="A0A165EFU5"/>
<dbReference type="OrthoDB" id="103819at2759"/>
<dbReference type="EMBL" id="KV426143">
    <property type="protein sequence ID" value="KZV86841.1"/>
    <property type="molecule type" value="Genomic_DNA"/>
</dbReference>
<feature type="domain" description="Mediator complex subunit Med13 C-terminal" evidence="12">
    <location>
        <begin position="1084"/>
        <end position="1389"/>
    </location>
</feature>
<proteinExistence type="inferred from homology"/>
<dbReference type="GO" id="GO:0016592">
    <property type="term" value="C:mediator complex"/>
    <property type="evidence" value="ECO:0007669"/>
    <property type="project" value="InterPro"/>
</dbReference>
<evidence type="ECO:0000256" key="8">
    <source>
        <dbReference type="ARBA" id="ARBA00023242"/>
    </source>
</evidence>
<dbReference type="InterPro" id="IPR009401">
    <property type="entry name" value="Med13_C"/>
</dbReference>
<comment type="similarity">
    <text evidence="2 10">Belongs to the Mediator complex subunit 13 family.</text>
</comment>
<evidence type="ECO:0000259" key="12">
    <source>
        <dbReference type="Pfam" id="PF06333"/>
    </source>
</evidence>
<dbReference type="Pfam" id="PF11597">
    <property type="entry name" value="Med13_N"/>
    <property type="match status" value="1"/>
</dbReference>
<evidence type="ECO:0000256" key="1">
    <source>
        <dbReference type="ARBA" id="ARBA00004123"/>
    </source>
</evidence>
<dbReference type="PANTHER" id="PTHR48249:SF3">
    <property type="entry name" value="MEDIATOR OF RNA POLYMERASE II TRANSCRIPTION SUBUNIT 13"/>
    <property type="match status" value="1"/>
</dbReference>
<evidence type="ECO:0000256" key="2">
    <source>
        <dbReference type="ARBA" id="ARBA00009354"/>
    </source>
</evidence>
<dbReference type="InterPro" id="IPR021643">
    <property type="entry name" value="Mediator_Med13_N"/>
</dbReference>
<keyword evidence="5 10" id="KW-0805">Transcription regulation</keyword>
<evidence type="ECO:0000256" key="5">
    <source>
        <dbReference type="ARBA" id="ARBA00023015"/>
    </source>
</evidence>
<evidence type="ECO:0000256" key="6">
    <source>
        <dbReference type="ARBA" id="ARBA00023159"/>
    </source>
</evidence>
<name>A0A165EFU5_EXIGL</name>
<feature type="compositionally biased region" description="Pro residues" evidence="11">
    <location>
        <begin position="693"/>
        <end position="703"/>
    </location>
</feature>
<organism evidence="14 15">
    <name type="scientific">Exidia glandulosa HHB12029</name>
    <dbReference type="NCBI Taxonomy" id="1314781"/>
    <lineage>
        <taxon>Eukaryota</taxon>
        <taxon>Fungi</taxon>
        <taxon>Dikarya</taxon>
        <taxon>Basidiomycota</taxon>
        <taxon>Agaricomycotina</taxon>
        <taxon>Agaricomycetes</taxon>
        <taxon>Auriculariales</taxon>
        <taxon>Exidiaceae</taxon>
        <taxon>Exidia</taxon>
    </lineage>
</organism>
<feature type="compositionally biased region" description="Acidic residues" evidence="11">
    <location>
        <begin position="708"/>
        <end position="720"/>
    </location>
</feature>
<dbReference type="GO" id="GO:0003713">
    <property type="term" value="F:transcription coactivator activity"/>
    <property type="evidence" value="ECO:0007669"/>
    <property type="project" value="TreeGrafter"/>
</dbReference>
<comment type="subcellular location">
    <subcellularLocation>
        <location evidence="1 10">Nucleus</location>
    </subcellularLocation>
</comment>
<accession>A0A165EFU5</accession>
<keyword evidence="8 10" id="KW-0539">Nucleus</keyword>
<dbReference type="Proteomes" id="UP000077266">
    <property type="component" value="Unassembled WGS sequence"/>
</dbReference>
<feature type="domain" description="Mediator complex subunit Med13 N-terminal" evidence="13">
    <location>
        <begin position="10"/>
        <end position="274"/>
    </location>
</feature>
<dbReference type="Pfam" id="PF06333">
    <property type="entry name" value="Med13_C"/>
    <property type="match status" value="1"/>
</dbReference>
<dbReference type="GO" id="GO:0045944">
    <property type="term" value="P:positive regulation of transcription by RNA polymerase II"/>
    <property type="evidence" value="ECO:0007669"/>
    <property type="project" value="TreeGrafter"/>
</dbReference>
<keyword evidence="15" id="KW-1185">Reference proteome</keyword>
<evidence type="ECO:0000313" key="15">
    <source>
        <dbReference type="Proteomes" id="UP000077266"/>
    </source>
</evidence>
<evidence type="ECO:0000256" key="9">
    <source>
        <dbReference type="ARBA" id="ARBA00032008"/>
    </source>
</evidence>
<comment type="function">
    <text evidence="10">Component of the SRB8-11 complex. The SRB8-11 complex is a regulatory module of the Mediator complex which is itself involved in regulation of basal and activated RNA polymerase II-dependent transcription. The SRB8-11 complex may be involved in the transcriptional repression of a subset of genes regulated by Mediator. It may inhibit the association of the Mediator complex with RNA polymerase II to form the holoenzyme complex.</text>
</comment>
<feature type="region of interest" description="Disordered" evidence="11">
    <location>
        <begin position="665"/>
        <end position="720"/>
    </location>
</feature>
<evidence type="ECO:0000256" key="4">
    <source>
        <dbReference type="ARBA" id="ARBA00022491"/>
    </source>
</evidence>
<keyword evidence="6 10" id="KW-0010">Activator</keyword>
<comment type="subunit">
    <text evidence="10">Component of the SRB8-11 complex, which itself associates with the Mediator complex.</text>
</comment>
<evidence type="ECO:0000259" key="13">
    <source>
        <dbReference type="Pfam" id="PF11597"/>
    </source>
</evidence>
<evidence type="ECO:0000256" key="3">
    <source>
        <dbReference type="ARBA" id="ARBA00019618"/>
    </source>
</evidence>
<evidence type="ECO:0000256" key="10">
    <source>
        <dbReference type="RuleBase" id="RU364134"/>
    </source>
</evidence>
<sequence length="1414" mass="152957">MASKSATTTSDVLLSFLKLPPETVVLCASYAPIGDQATHALAIDNARRLIHNSRDPSSPFQPLLAHVDVQQHDSRLAVFAIASKPAHSPHAHALRSLALHNLVAVDTSSFDFHMLYSNRRNDSHSPTTAFVTPGLHRLYLMFLAALRDRILADICDTYSDRIRASCVRLRDGFLLIHRPLDSEWAFGWDDPQSRLAHCRLHLHWMDASTIVLRPIFTTVPYARLSAKRAIAGTPIALLPYDVPAYFIAPYTGSTAALSQQFRDSLVGLGVGPSWERRGYILCWIPVHASQNEDKAVLAVWPTALAVACTDRPHAKRLPTVPDHFAIPSWQTHDKQPRTARARAVIPVVTKHSSDVPSVAVNVAGFVDAMAREREREREKAKEERYRRLNVSVPQSGVVGGPRSTLSGSAGGFAQSMSASDHFPSPGLPLSQFTSPPNDVPAMPPPPVWGAPQPDVPIAAPASSFPSVDDFYSALGATDDMASFGLLTEDDFSFFDQPAVPVPPAEPPPDHSANLLDDAAAQADIIMSIDDFTQQLESHDGMGMPLYGTGWTPEYAPDPPRTAQFTDMLTGVLPSPAKTPWTPAPEPATPSLVFAHDPATVVVDPFDQIPFAVAHSAADAKYTAGKFSATLSVPLSPAPSPPTRDLRERYRTLTNPSVGVVQRLRMAKRKSIDQGRRASPSPWERSEAEWIVNPPSPDGLPSPPSSDADSSDEEPKDDLFGDDYEDEELAADATQARAPTPVPDAVLIGPALLHAAFAHRALLPLGVPLPPPGSSAPTPAGAQPISVPTPVSPAAAGAGATPFERARSLEPVATAFAREVVENATWAAAWQMLAEKKEKEREVWQEEIGQSVALFGALPYLAVGSSGWSVTQLAPPEIVLEKGGILVPVAPTALRFWEKMGFGPRAGAKHVSAFVLYEDGSAVAASVAPWLESVSKAFASRGLGTHVAGKAGGYELSVPLKWELFRKTLAHLVTAMAASPSTTASSHYVVFYIAIPQSMMTLSSLFLRNILGVAAQHMKLPNGAVLDPDRMLIHLLPEAAILDSSLFPVTSVVGSVYDRLPRIVERHAARPFFKRGLAWRSAFDAASFTLARRPGQTKVNLQWDWPIRHLDVVEKNTFLHVAYRISQCRNWVFFAATDERGESHSLMTWAYSPDTTLLELVQDVWKRAMDLAGRASVSWRLVIAKSGSMGREEYEAWVSHFDNKVKASKEQDTPDTQAPDVQITLVGVHRAAPFTLLPLSLATDDSIVPAQDERPSASSYMTDVSWRGYMLDPPATQPLSDIVETTPAAAGEWSLRDGASVTAASDDGVVPAATVTLLRSSAALKKPAMSHVHLFHLSHSTGRPLAPDVVPAEHLRDIVRNYGELSVLGHVRSYGASSGPPVLPLHLAAVEHMDRTFAAADMVLEVSGNVVDRDV</sequence>
<dbReference type="PANTHER" id="PTHR48249">
    <property type="entry name" value="MEDIATOR OF RNA POLYMERASE II TRANSCRIPTION SUBUNIT 13"/>
    <property type="match status" value="1"/>
</dbReference>
<feature type="region of interest" description="Disordered" evidence="11">
    <location>
        <begin position="416"/>
        <end position="440"/>
    </location>
</feature>